<proteinExistence type="predicted"/>
<protein>
    <submittedName>
        <fullName evidence="1">Uri superfamily endonuclease</fullName>
    </submittedName>
</protein>
<keyword evidence="1" id="KW-0378">Hydrolase</keyword>
<evidence type="ECO:0000313" key="2">
    <source>
        <dbReference type="Proteomes" id="UP000555728"/>
    </source>
</evidence>
<dbReference type="AlphaFoldDB" id="A0A7W6WK36"/>
<dbReference type="EMBL" id="JACIGI010000005">
    <property type="protein sequence ID" value="MBB4285148.1"/>
    <property type="molecule type" value="Genomic_DNA"/>
</dbReference>
<name>A0A7W6WK36_9PROT</name>
<dbReference type="CDD" id="cd10441">
    <property type="entry name" value="GIY-YIG_COG1833"/>
    <property type="match status" value="1"/>
</dbReference>
<evidence type="ECO:0000313" key="1">
    <source>
        <dbReference type="EMBL" id="MBB4285148.1"/>
    </source>
</evidence>
<dbReference type="GO" id="GO:0004519">
    <property type="term" value="F:endonuclease activity"/>
    <property type="evidence" value="ECO:0007669"/>
    <property type="project" value="UniProtKB-KW"/>
</dbReference>
<accession>A0A7W6WK36</accession>
<keyword evidence="2" id="KW-1185">Reference proteome</keyword>
<keyword evidence="1" id="KW-0540">Nuclease</keyword>
<dbReference type="InterPro" id="IPR002837">
    <property type="entry name" value="DUF123"/>
</dbReference>
<dbReference type="PANTHER" id="PTHR37460">
    <property type="entry name" value="ENDONUCLEASE III"/>
    <property type="match status" value="1"/>
</dbReference>
<comment type="caution">
    <text evidence="1">The sequence shown here is derived from an EMBL/GenBank/DDBJ whole genome shotgun (WGS) entry which is preliminary data.</text>
</comment>
<dbReference type="PANTHER" id="PTHR37460:SF1">
    <property type="entry name" value="ENDONUCLEASE III"/>
    <property type="match status" value="1"/>
</dbReference>
<gene>
    <name evidence="1" type="ORF">GGD88_000865</name>
</gene>
<organism evidence="1 2">
    <name type="scientific">Roseospira goensis</name>
    <dbReference type="NCBI Taxonomy" id="391922"/>
    <lineage>
        <taxon>Bacteria</taxon>
        <taxon>Pseudomonadati</taxon>
        <taxon>Pseudomonadota</taxon>
        <taxon>Alphaproteobacteria</taxon>
        <taxon>Rhodospirillales</taxon>
        <taxon>Rhodospirillaceae</taxon>
        <taxon>Roseospira</taxon>
    </lineage>
</organism>
<dbReference type="Proteomes" id="UP000555728">
    <property type="component" value="Unassembled WGS sequence"/>
</dbReference>
<dbReference type="RefSeq" id="WP_184432067.1">
    <property type="nucleotide sequence ID" value="NZ_JACIGI010000005.1"/>
</dbReference>
<dbReference type="Pfam" id="PF01986">
    <property type="entry name" value="DUF123"/>
    <property type="match status" value="1"/>
</dbReference>
<keyword evidence="1" id="KW-0255">Endonuclease</keyword>
<reference evidence="1 2" key="1">
    <citation type="submission" date="2020-08" db="EMBL/GenBank/DDBJ databases">
        <title>Genome sequencing of Purple Non-Sulfur Bacteria from various extreme environments.</title>
        <authorList>
            <person name="Mayer M."/>
        </authorList>
    </citation>
    <scope>NUCLEOTIDE SEQUENCE [LARGE SCALE GENOMIC DNA]</scope>
    <source>
        <strain evidence="1 2">JA135</strain>
    </source>
</reference>
<sequence>MTARAAQGKPESVPEALRPLGGLWQERATARADGAVPAVAGAYLLAVWLPAPVALPPRLVTAARPALAPGWVVYAGSARGPGGLRARLARHLRPDKRRRWHVDWPTTAPGARIWVQAVPGGDECALVARLLAEAGATVPVPGFGSSDCRTCPAHLLALPEAPRHGLRRIRRRATGTLESASESVL</sequence>